<dbReference type="InterPro" id="IPR009057">
    <property type="entry name" value="Homeodomain-like_sf"/>
</dbReference>
<dbReference type="Gene3D" id="1.10.357.10">
    <property type="entry name" value="Tetracycline Repressor, domain 2"/>
    <property type="match status" value="1"/>
</dbReference>
<dbReference type="InterPro" id="IPR001647">
    <property type="entry name" value="HTH_TetR"/>
</dbReference>
<evidence type="ECO:0000259" key="3">
    <source>
        <dbReference type="PROSITE" id="PS50977"/>
    </source>
</evidence>
<dbReference type="STRING" id="417373.GCA_001570685_00973"/>
<dbReference type="PROSITE" id="PS50977">
    <property type="entry name" value="HTH_TETR_2"/>
    <property type="match status" value="1"/>
</dbReference>
<dbReference type="Proteomes" id="UP000051084">
    <property type="component" value="Unassembled WGS sequence"/>
</dbReference>
<dbReference type="EMBL" id="AZGC01000033">
    <property type="protein sequence ID" value="KRL94573.1"/>
    <property type="molecule type" value="Genomic_DNA"/>
</dbReference>
<dbReference type="Pfam" id="PF00440">
    <property type="entry name" value="TetR_N"/>
    <property type="match status" value="1"/>
</dbReference>
<sequence length="173" mass="20845">MSLQTKSRILKSFFNLLHTSSFDDITVLNIATEAEISRNTFYRYFNSKDQLFNEYLDQLMHEWINYISEKQPKSNPELIDLLFNFWKTYSYEFKVMINAELNARILERFNEIFPNYFIQFRKGEDLSPKESVDLKYISYLRLGGIWNVFSNWLIHPNEITFNSLLDIVKSEYQ</sequence>
<dbReference type="InterPro" id="IPR050624">
    <property type="entry name" value="HTH-type_Tx_Regulator"/>
</dbReference>
<accession>A0A0R1UN18</accession>
<evidence type="ECO:0000256" key="1">
    <source>
        <dbReference type="ARBA" id="ARBA00023125"/>
    </source>
</evidence>
<gene>
    <name evidence="4" type="ORF">FC21_GL001306</name>
</gene>
<protein>
    <submittedName>
        <fullName evidence="4">AcrR family transcriptional regulator</fullName>
    </submittedName>
</protein>
<evidence type="ECO:0000313" key="5">
    <source>
        <dbReference type="Proteomes" id="UP000051084"/>
    </source>
</evidence>
<feature type="DNA-binding region" description="H-T-H motif" evidence="2">
    <location>
        <begin position="26"/>
        <end position="45"/>
    </location>
</feature>
<reference evidence="4 5" key="1">
    <citation type="journal article" date="2015" name="Genome Announc.">
        <title>Expanding the biotechnology potential of lactobacilli through comparative genomics of 213 strains and associated genera.</title>
        <authorList>
            <person name="Sun Z."/>
            <person name="Harris H.M."/>
            <person name="McCann A."/>
            <person name="Guo C."/>
            <person name="Argimon S."/>
            <person name="Zhang W."/>
            <person name="Yang X."/>
            <person name="Jeffery I.B."/>
            <person name="Cooney J.C."/>
            <person name="Kagawa T.F."/>
            <person name="Liu W."/>
            <person name="Song Y."/>
            <person name="Salvetti E."/>
            <person name="Wrobel A."/>
            <person name="Rasinkangas P."/>
            <person name="Parkhill J."/>
            <person name="Rea M.C."/>
            <person name="O'Sullivan O."/>
            <person name="Ritari J."/>
            <person name="Douillard F.P."/>
            <person name="Paul Ross R."/>
            <person name="Yang R."/>
            <person name="Briner A.E."/>
            <person name="Felis G.E."/>
            <person name="de Vos W.M."/>
            <person name="Barrangou R."/>
            <person name="Klaenhammer T.R."/>
            <person name="Caufield P.W."/>
            <person name="Cui Y."/>
            <person name="Zhang H."/>
            <person name="O'Toole P.W."/>
        </authorList>
    </citation>
    <scope>NUCLEOTIDE SEQUENCE [LARGE SCALE GENOMIC DNA]</scope>
    <source>
        <strain evidence="4 5">DSM 18793</strain>
    </source>
</reference>
<keyword evidence="5" id="KW-1185">Reference proteome</keyword>
<keyword evidence="1 2" id="KW-0238">DNA-binding</keyword>
<dbReference type="PANTHER" id="PTHR43479:SF11">
    <property type="entry name" value="ACREF_ENVCD OPERON REPRESSOR-RELATED"/>
    <property type="match status" value="1"/>
</dbReference>
<evidence type="ECO:0000256" key="2">
    <source>
        <dbReference type="PROSITE-ProRule" id="PRU00335"/>
    </source>
</evidence>
<dbReference type="SUPFAM" id="SSF46689">
    <property type="entry name" value="Homeodomain-like"/>
    <property type="match status" value="1"/>
</dbReference>
<feature type="domain" description="HTH tetR-type" evidence="3">
    <location>
        <begin position="3"/>
        <end position="63"/>
    </location>
</feature>
<dbReference type="PANTHER" id="PTHR43479">
    <property type="entry name" value="ACREF/ENVCD OPERON REPRESSOR-RELATED"/>
    <property type="match status" value="1"/>
</dbReference>
<evidence type="ECO:0000313" key="4">
    <source>
        <dbReference type="EMBL" id="KRL94573.1"/>
    </source>
</evidence>
<proteinExistence type="predicted"/>
<organism evidence="4 5">
    <name type="scientific">Limosilactobacillus equigenerosi DSM 18793 = JCM 14505</name>
    <dbReference type="NCBI Taxonomy" id="1423742"/>
    <lineage>
        <taxon>Bacteria</taxon>
        <taxon>Bacillati</taxon>
        <taxon>Bacillota</taxon>
        <taxon>Bacilli</taxon>
        <taxon>Lactobacillales</taxon>
        <taxon>Lactobacillaceae</taxon>
        <taxon>Limosilactobacillus</taxon>
    </lineage>
</organism>
<dbReference type="AlphaFoldDB" id="A0A0R1UN18"/>
<dbReference type="PATRIC" id="fig|1423742.4.peg.1355"/>
<dbReference type="GO" id="GO:0003677">
    <property type="term" value="F:DNA binding"/>
    <property type="evidence" value="ECO:0007669"/>
    <property type="project" value="UniProtKB-UniRule"/>
</dbReference>
<comment type="caution">
    <text evidence="4">The sequence shown here is derived from an EMBL/GenBank/DDBJ whole genome shotgun (WGS) entry which is preliminary data.</text>
</comment>
<name>A0A0R1UN18_9LACO</name>